<gene>
    <name evidence="1" type="ORF">BOX24_01705</name>
</gene>
<comment type="caution">
    <text evidence="1">The sequence shown here is derived from an EMBL/GenBank/DDBJ whole genome shotgun (WGS) entry which is preliminary data.</text>
</comment>
<protein>
    <submittedName>
        <fullName evidence="1">Uncharacterized protein</fullName>
    </submittedName>
</protein>
<dbReference type="EMBL" id="MPOJ01000003">
    <property type="protein sequence ID" value="OOH74688.1"/>
    <property type="molecule type" value="Genomic_DNA"/>
</dbReference>
<evidence type="ECO:0000313" key="2">
    <source>
        <dbReference type="Proteomes" id="UP000188586"/>
    </source>
</evidence>
<reference evidence="1 2" key="1">
    <citation type="submission" date="2016-11" db="EMBL/GenBank/DDBJ databases">
        <title>Comparative genomics of co-occurring bacteria in distinct bioleaching systems unravels niche-specific adaptation.</title>
        <authorList>
            <person name="Zhang X."/>
            <person name="Liu X."/>
            <person name="Yin H."/>
        </authorList>
    </citation>
    <scope>NUCLEOTIDE SEQUENCE [LARGE SCALE GENOMIC DNA]</scope>
    <source>
        <strain evidence="1 2">DX</strain>
    </source>
</reference>
<sequence length="69" mass="8276">MPLDIFPDIQKNLAFSRFFPAFWRIEPMDSGRERKFLSVMSLEEKAFSFWSHPVFFNGPMKRYGILLQE</sequence>
<accession>A0A1V3SZ96</accession>
<dbReference type="AlphaFoldDB" id="A0A1V3SZ96"/>
<evidence type="ECO:0000313" key="1">
    <source>
        <dbReference type="EMBL" id="OOH74688.1"/>
    </source>
</evidence>
<organism evidence="1 2">
    <name type="scientific">Leptospirillum ferriphilum</name>
    <dbReference type="NCBI Taxonomy" id="178606"/>
    <lineage>
        <taxon>Bacteria</taxon>
        <taxon>Pseudomonadati</taxon>
        <taxon>Nitrospirota</taxon>
        <taxon>Nitrospiria</taxon>
        <taxon>Nitrospirales</taxon>
        <taxon>Nitrospiraceae</taxon>
        <taxon>Leptospirillum</taxon>
    </lineage>
</organism>
<name>A0A1V3SZ96_9BACT</name>
<proteinExistence type="predicted"/>
<dbReference type="Proteomes" id="UP000188586">
    <property type="component" value="Unassembled WGS sequence"/>
</dbReference>